<dbReference type="PANTHER" id="PTHR45772">
    <property type="entry name" value="CONSERVED COMPONENT OF ABC TRANSPORTER FOR NATURAL AMINO ACIDS-RELATED"/>
    <property type="match status" value="1"/>
</dbReference>
<dbReference type="Gene3D" id="3.40.50.300">
    <property type="entry name" value="P-loop containing nucleotide triphosphate hydrolases"/>
    <property type="match status" value="1"/>
</dbReference>
<evidence type="ECO:0000313" key="12">
    <source>
        <dbReference type="Proteomes" id="UP000251341"/>
    </source>
</evidence>
<dbReference type="GO" id="GO:0015188">
    <property type="term" value="F:L-isoleucine transmembrane transporter activity"/>
    <property type="evidence" value="ECO:0007669"/>
    <property type="project" value="TreeGrafter"/>
</dbReference>
<organism evidence="11 12">
    <name type="scientific">Limnohabitans curvus</name>
    <dbReference type="NCBI Taxonomy" id="323423"/>
    <lineage>
        <taxon>Bacteria</taxon>
        <taxon>Pseudomonadati</taxon>
        <taxon>Pseudomonadota</taxon>
        <taxon>Betaproteobacteria</taxon>
        <taxon>Burkholderiales</taxon>
        <taxon>Comamonadaceae</taxon>
        <taxon>Limnohabitans</taxon>
    </lineage>
</organism>
<feature type="transmembrane region" description="Helical" evidence="9">
    <location>
        <begin position="159"/>
        <end position="178"/>
    </location>
</feature>
<dbReference type="SUPFAM" id="SSF52540">
    <property type="entry name" value="P-loop containing nucleoside triphosphate hydrolases"/>
    <property type="match status" value="1"/>
</dbReference>
<dbReference type="PANTHER" id="PTHR45772:SF7">
    <property type="entry name" value="AMINO ACID ABC TRANSPORTER ATP-BINDING PROTEIN"/>
    <property type="match status" value="1"/>
</dbReference>
<dbReference type="RefSeq" id="WP_108401907.1">
    <property type="nucleotide sequence ID" value="NZ_NESP01000001.1"/>
</dbReference>
<evidence type="ECO:0000256" key="5">
    <source>
        <dbReference type="ARBA" id="ARBA00022741"/>
    </source>
</evidence>
<evidence type="ECO:0000259" key="10">
    <source>
        <dbReference type="PROSITE" id="PS50893"/>
    </source>
</evidence>
<dbReference type="SMART" id="SM00382">
    <property type="entry name" value="AAA"/>
    <property type="match status" value="1"/>
</dbReference>
<keyword evidence="8 9" id="KW-0472">Membrane</keyword>
<dbReference type="GO" id="GO:0005524">
    <property type="term" value="F:ATP binding"/>
    <property type="evidence" value="ECO:0007669"/>
    <property type="project" value="UniProtKB-KW"/>
</dbReference>
<comment type="caution">
    <text evidence="11">The sequence shown here is derived from an EMBL/GenBank/DDBJ whole genome shotgun (WGS) entry which is preliminary data.</text>
</comment>
<dbReference type="GO" id="GO:0005304">
    <property type="term" value="F:L-valine transmembrane transporter activity"/>
    <property type="evidence" value="ECO:0007669"/>
    <property type="project" value="TreeGrafter"/>
</dbReference>
<dbReference type="GO" id="GO:0042941">
    <property type="term" value="P:D-alanine transmembrane transport"/>
    <property type="evidence" value="ECO:0007669"/>
    <property type="project" value="TreeGrafter"/>
</dbReference>
<dbReference type="CDD" id="cd06581">
    <property type="entry name" value="TM_PBP1_LivM_like"/>
    <property type="match status" value="1"/>
</dbReference>
<keyword evidence="5" id="KW-0547">Nucleotide-binding</keyword>
<keyword evidence="3" id="KW-1003">Cell membrane</keyword>
<evidence type="ECO:0000256" key="8">
    <source>
        <dbReference type="ARBA" id="ARBA00023136"/>
    </source>
</evidence>
<evidence type="ECO:0000313" key="11">
    <source>
        <dbReference type="EMBL" id="PUE59113.1"/>
    </source>
</evidence>
<dbReference type="GO" id="GO:1903806">
    <property type="term" value="P:L-isoleucine import across plasma membrane"/>
    <property type="evidence" value="ECO:0007669"/>
    <property type="project" value="TreeGrafter"/>
</dbReference>
<evidence type="ECO:0000256" key="7">
    <source>
        <dbReference type="ARBA" id="ARBA00022989"/>
    </source>
</evidence>
<comment type="subcellular location">
    <subcellularLocation>
        <location evidence="1">Cell membrane</location>
        <topology evidence="1">Multi-pass membrane protein</topology>
    </subcellularLocation>
</comment>
<feature type="domain" description="ABC transporter" evidence="10">
    <location>
        <begin position="342"/>
        <end position="589"/>
    </location>
</feature>
<gene>
    <name evidence="11" type="ORF">B9Z44_05720</name>
</gene>
<dbReference type="CDD" id="cd03219">
    <property type="entry name" value="ABC_Mj1267_LivG_branched"/>
    <property type="match status" value="1"/>
</dbReference>
<dbReference type="InterPro" id="IPR003439">
    <property type="entry name" value="ABC_transporter-like_ATP-bd"/>
</dbReference>
<reference evidence="11 12" key="1">
    <citation type="submission" date="2017-04" db="EMBL/GenBank/DDBJ databases">
        <title>Unexpected and diverse lifestyles within the genus Limnohabitans.</title>
        <authorList>
            <person name="Kasalicky V."/>
            <person name="Mehrshad M."/>
            <person name="Andrei S.-A."/>
            <person name="Salcher M."/>
            <person name="Kratochvilova H."/>
            <person name="Simek K."/>
            <person name="Ghai R."/>
        </authorList>
    </citation>
    <scope>NUCLEOTIDE SEQUENCE [LARGE SCALE GENOMIC DNA]</scope>
    <source>
        <strain evidence="11 12">MWH-C5</strain>
    </source>
</reference>
<feature type="transmembrane region" description="Helical" evidence="9">
    <location>
        <begin position="84"/>
        <end position="103"/>
    </location>
</feature>
<keyword evidence="2" id="KW-0813">Transport</keyword>
<keyword evidence="7 9" id="KW-1133">Transmembrane helix</keyword>
<protein>
    <submittedName>
        <fullName evidence="11">ABC transporter ATP-binding protein</fullName>
    </submittedName>
</protein>
<dbReference type="GO" id="GO:0015192">
    <property type="term" value="F:L-phenylalanine transmembrane transporter activity"/>
    <property type="evidence" value="ECO:0007669"/>
    <property type="project" value="TreeGrafter"/>
</dbReference>
<keyword evidence="12" id="KW-1185">Reference proteome</keyword>
<feature type="transmembrane region" description="Helical" evidence="9">
    <location>
        <begin position="239"/>
        <end position="269"/>
    </location>
</feature>
<dbReference type="InterPro" id="IPR027417">
    <property type="entry name" value="P-loop_NTPase"/>
</dbReference>
<evidence type="ECO:0000256" key="3">
    <source>
        <dbReference type="ARBA" id="ARBA00022475"/>
    </source>
</evidence>
<feature type="transmembrane region" description="Helical" evidence="9">
    <location>
        <begin position="7"/>
        <end position="24"/>
    </location>
</feature>
<dbReference type="GO" id="GO:1903805">
    <property type="term" value="P:L-valine import across plasma membrane"/>
    <property type="evidence" value="ECO:0007669"/>
    <property type="project" value="TreeGrafter"/>
</dbReference>
<name>A0A315EMN1_9BURK</name>
<dbReference type="Pfam" id="PF02653">
    <property type="entry name" value="BPD_transp_2"/>
    <property type="match status" value="1"/>
</dbReference>
<dbReference type="GO" id="GO:0015808">
    <property type="term" value="P:L-alanine transport"/>
    <property type="evidence" value="ECO:0007669"/>
    <property type="project" value="TreeGrafter"/>
</dbReference>
<evidence type="ECO:0000256" key="2">
    <source>
        <dbReference type="ARBA" id="ARBA00022448"/>
    </source>
</evidence>
<evidence type="ECO:0000256" key="9">
    <source>
        <dbReference type="SAM" id="Phobius"/>
    </source>
</evidence>
<dbReference type="InterPro" id="IPR032823">
    <property type="entry name" value="BCA_ABC_TP_C"/>
</dbReference>
<dbReference type="InterPro" id="IPR051120">
    <property type="entry name" value="ABC_AA/LPS_Transport"/>
</dbReference>
<feature type="transmembrane region" description="Helical" evidence="9">
    <location>
        <begin position="281"/>
        <end position="303"/>
    </location>
</feature>
<dbReference type="FunFam" id="3.40.50.300:FF:000421">
    <property type="entry name" value="Branched-chain amino acid ABC transporter ATP-binding protein"/>
    <property type="match status" value="1"/>
</dbReference>
<dbReference type="GO" id="GO:0016887">
    <property type="term" value="F:ATP hydrolysis activity"/>
    <property type="evidence" value="ECO:0007669"/>
    <property type="project" value="InterPro"/>
</dbReference>
<dbReference type="InterPro" id="IPR001851">
    <property type="entry name" value="ABC_transp_permease"/>
</dbReference>
<dbReference type="Pfam" id="PF12399">
    <property type="entry name" value="BCA_ABC_TP_C"/>
    <property type="match status" value="1"/>
</dbReference>
<dbReference type="InterPro" id="IPR043428">
    <property type="entry name" value="LivM-like"/>
</dbReference>
<keyword evidence="6 11" id="KW-0067">ATP-binding</keyword>
<proteinExistence type="predicted"/>
<feature type="transmembrane region" description="Helical" evidence="9">
    <location>
        <begin position="208"/>
        <end position="227"/>
    </location>
</feature>
<evidence type="ECO:0000256" key="1">
    <source>
        <dbReference type="ARBA" id="ARBA00004651"/>
    </source>
</evidence>
<feature type="transmembrane region" description="Helical" evidence="9">
    <location>
        <begin position="30"/>
        <end position="51"/>
    </location>
</feature>
<accession>A0A315EMN1</accession>
<sequence length="606" mass="65264">MKAYNTHWMGLMLVVAAIVIGPQLTNNGFYLKIMFMIGVNYLAAAGLNVLVGHTGQKSLGHAGLFAVGAYTVAVLTARHGWNPWVAFLAAGVVAALFGALIALPALRVKGPALAMVTIGFGIVAEKVVAEWQDVFGGQAGIYGVVPPTWGSQSLDDRDWVWLVSALCIVTHLMLRSLLNGKYGRAFMAVNTAEVAAESVGVSVYRIKVIAFVISAVTCGFAGALIAQQNQFISSDFITFNMSIFFLLIVLFGGSSVYGPLLGAVVLTLLDNFLARWPHVQHFTYGALLLFALYAMPDGLSAWLRSIAVRIFPGLARHPALPSALSPWRLHANEALEANRPLLEAKGLYKAYGGVVPTNDVDLTLRTGHVHSLIGPNGAGKTTLLNILSGVVEPDRGTIRFNGTDVVGMSINGVARLGLARTFQNLRLFVDMTVLDNVKVGLHRHMEAGFWSCLFGSRLSARSEIQATEEALQILGFLGLADKAYERAGSLPYGVQRRVEIARALATHPRLLLLDEPAAGLNPHETRDLVDVIARIRDLGITVLLIEHHMDLVMRISDHVIVLDYGQKIAEGKPAEIQSNPRVIAAYLGTEDETDDANDVVTGATHG</sequence>
<dbReference type="GO" id="GO:0005886">
    <property type="term" value="C:plasma membrane"/>
    <property type="evidence" value="ECO:0007669"/>
    <property type="project" value="UniProtKB-SubCell"/>
</dbReference>
<keyword evidence="4 9" id="KW-0812">Transmembrane</keyword>
<feature type="transmembrane region" description="Helical" evidence="9">
    <location>
        <begin position="58"/>
        <end position="78"/>
    </location>
</feature>
<dbReference type="Proteomes" id="UP000251341">
    <property type="component" value="Unassembled WGS sequence"/>
</dbReference>
<dbReference type="Pfam" id="PF00005">
    <property type="entry name" value="ABC_tran"/>
    <property type="match status" value="1"/>
</dbReference>
<dbReference type="PROSITE" id="PS50893">
    <property type="entry name" value="ABC_TRANSPORTER_2"/>
    <property type="match status" value="1"/>
</dbReference>
<evidence type="ECO:0000256" key="4">
    <source>
        <dbReference type="ARBA" id="ARBA00022692"/>
    </source>
</evidence>
<dbReference type="EMBL" id="NESP01000001">
    <property type="protein sequence ID" value="PUE59113.1"/>
    <property type="molecule type" value="Genomic_DNA"/>
</dbReference>
<evidence type="ECO:0000256" key="6">
    <source>
        <dbReference type="ARBA" id="ARBA00022840"/>
    </source>
</evidence>
<dbReference type="InterPro" id="IPR003593">
    <property type="entry name" value="AAA+_ATPase"/>
</dbReference>
<dbReference type="AlphaFoldDB" id="A0A315EMN1"/>